<dbReference type="InterPro" id="IPR027417">
    <property type="entry name" value="P-loop_NTPase"/>
</dbReference>
<comment type="subunit">
    <text evidence="9">Monomer.</text>
</comment>
<keyword evidence="1 9" id="KW-0963">Cytoplasm</keyword>
<evidence type="ECO:0000256" key="2">
    <source>
        <dbReference type="ARBA" id="ARBA00022679"/>
    </source>
</evidence>
<comment type="similarity">
    <text evidence="9">Belongs to the adenylate kinase family. UMP-CMP kinase subfamily.</text>
</comment>
<keyword evidence="7 9" id="KW-0539">Nucleus</keyword>
<comment type="catalytic activity">
    <reaction evidence="9">
        <text>dCMP + ATP = dCDP + ADP</text>
        <dbReference type="Rhea" id="RHEA:25094"/>
        <dbReference type="ChEBI" id="CHEBI:30616"/>
        <dbReference type="ChEBI" id="CHEBI:57566"/>
        <dbReference type="ChEBI" id="CHEBI:58593"/>
        <dbReference type="ChEBI" id="CHEBI:456216"/>
        <dbReference type="EC" id="2.7.4.14"/>
    </reaction>
</comment>
<evidence type="ECO:0000256" key="9">
    <source>
        <dbReference type="HAMAP-Rule" id="MF_03172"/>
    </source>
</evidence>
<keyword evidence="10" id="KW-1185">Reference proteome</keyword>
<dbReference type="Pfam" id="PF00406">
    <property type="entry name" value="ADK"/>
    <property type="match status" value="1"/>
</dbReference>
<evidence type="ECO:0000313" key="10">
    <source>
        <dbReference type="Proteomes" id="UP000694941"/>
    </source>
</evidence>
<dbReference type="PANTHER" id="PTHR23359">
    <property type="entry name" value="NUCLEOTIDE KINASE"/>
    <property type="match status" value="1"/>
</dbReference>
<comment type="catalytic activity">
    <reaction evidence="9">
        <text>CMP + ATP = CDP + ADP</text>
        <dbReference type="Rhea" id="RHEA:11600"/>
        <dbReference type="ChEBI" id="CHEBI:30616"/>
        <dbReference type="ChEBI" id="CHEBI:58069"/>
        <dbReference type="ChEBI" id="CHEBI:60377"/>
        <dbReference type="ChEBI" id="CHEBI:456216"/>
        <dbReference type="EC" id="2.7.4.14"/>
    </reaction>
</comment>
<keyword evidence="5 9" id="KW-0067">ATP-binding</keyword>
<evidence type="ECO:0000256" key="5">
    <source>
        <dbReference type="ARBA" id="ARBA00022840"/>
    </source>
</evidence>
<dbReference type="CDD" id="cd01428">
    <property type="entry name" value="ADK"/>
    <property type="match status" value="1"/>
</dbReference>
<organism evidence="10 11">
    <name type="scientific">Limulus polyphemus</name>
    <name type="common">Atlantic horseshoe crab</name>
    <dbReference type="NCBI Taxonomy" id="6850"/>
    <lineage>
        <taxon>Eukaryota</taxon>
        <taxon>Metazoa</taxon>
        <taxon>Ecdysozoa</taxon>
        <taxon>Arthropoda</taxon>
        <taxon>Chelicerata</taxon>
        <taxon>Merostomata</taxon>
        <taxon>Xiphosura</taxon>
        <taxon>Limulidae</taxon>
        <taxon>Limulus</taxon>
    </lineage>
</organism>
<dbReference type="Proteomes" id="UP000694941">
    <property type="component" value="Unplaced"/>
</dbReference>
<feature type="binding site" evidence="9">
    <location>
        <position position="164"/>
    </location>
    <ligand>
        <name>a ribonucleoside 5'-phosphate</name>
        <dbReference type="ChEBI" id="CHEBI:58043"/>
    </ligand>
</feature>
<feature type="binding site" evidence="9">
    <location>
        <position position="56"/>
    </location>
    <ligand>
        <name>a ribonucleoside 5'-phosphate</name>
        <dbReference type="ChEBI" id="CHEBI:58043"/>
    </ligand>
</feature>
<dbReference type="HAMAP" id="MF_03172">
    <property type="entry name" value="Adenylate_kinase_UMP_CMP_kin"/>
    <property type="match status" value="1"/>
</dbReference>
<dbReference type="PRINTS" id="PR00094">
    <property type="entry name" value="ADENYLTKNASE"/>
</dbReference>
<keyword evidence="3 9" id="KW-0547">Nucleotide-binding</keyword>
<gene>
    <name evidence="11" type="primary">LOC106457461</name>
</gene>
<feature type="binding site" evidence="9">
    <location>
        <position position="153"/>
    </location>
    <ligand>
        <name>a ribonucleoside 5'-phosphate</name>
        <dbReference type="ChEBI" id="CHEBI:58043"/>
    </ligand>
</feature>
<dbReference type="RefSeq" id="XP_022239107.1">
    <property type="nucleotide sequence ID" value="XM_022383399.1"/>
</dbReference>
<comment type="cofactor">
    <cofactor evidence="9">
        <name>Mg(2+)</name>
        <dbReference type="ChEBI" id="CHEBI:18420"/>
    </cofactor>
    <text evidence="9">Binds 1 Mg(2+) ion per monomer.</text>
</comment>
<comment type="domain">
    <text evidence="9">Consists of three domains, a large central CORE domain and two small peripheral domains, NMPbind and LID, which undergo movements during catalysis. The LID domain closes over the site of phosphoryl transfer upon ATP binding. Assembling and dissambling the active center during each catalytic cycle provides an effective means to prevent ATP hydrolysis.</text>
</comment>
<reference evidence="11" key="1">
    <citation type="submission" date="2025-08" db="UniProtKB">
        <authorList>
            <consortium name="RefSeq"/>
        </authorList>
    </citation>
    <scope>IDENTIFICATION</scope>
    <source>
        <tissue evidence="11">Muscle</tissue>
    </source>
</reference>
<dbReference type="HAMAP" id="MF_00235">
    <property type="entry name" value="Adenylate_kinase_Adk"/>
    <property type="match status" value="1"/>
</dbReference>
<feature type="binding site" evidence="9">
    <location>
        <position position="112"/>
    </location>
    <ligand>
        <name>CMP</name>
        <dbReference type="ChEBI" id="CHEBI:60377"/>
    </ligand>
</feature>
<dbReference type="EC" id="2.7.4.14" evidence="9"/>
<dbReference type="InterPro" id="IPR006266">
    <property type="entry name" value="UMP_CMP_kinase"/>
</dbReference>
<feature type="region of interest" description="NMPbind" evidence="9">
    <location>
        <begin position="50"/>
        <end position="80"/>
    </location>
</feature>
<feature type="binding site" evidence="9">
    <location>
        <position position="192"/>
    </location>
    <ligand>
        <name>ATP</name>
        <dbReference type="ChEBI" id="CHEBI:30616"/>
    </ligand>
</feature>
<dbReference type="NCBIfam" id="TIGR01359">
    <property type="entry name" value="UMP_CMP_kin_fam"/>
    <property type="match status" value="1"/>
</dbReference>
<comment type="subcellular location">
    <subcellularLocation>
        <location evidence="9">Cytoplasm</location>
    </subcellularLocation>
    <subcellularLocation>
        <location evidence="9">Nucleus</location>
    </subcellularLocation>
</comment>
<accession>A0ABM1S652</accession>
<keyword evidence="6 9" id="KW-0665">Pyrimidine biosynthesis</keyword>
<sequence length="225" mass="25390">MGTCQSLLKGNRPVMGEEKPTIVFVLGAPGAGKGTQCEKIVNEFGFVHLSAGDLLREERNTPGSEYGELIENHIRNGTIVPVEITCNLLENAMNKSETKKFLIDGFPRNENNLEGWNRMMGDKVNLKFVLFFDCPEEVCVNRCLKRGAAGSGRSDDNEESLKKRFNTYINDTMPIIEHYDKENLVRKVDANHSEDESGAYWFAPGHPSIHPKLVDRIPQDWMDVF</sequence>
<keyword evidence="2 9" id="KW-0808">Transferase</keyword>
<evidence type="ECO:0000256" key="6">
    <source>
        <dbReference type="ARBA" id="ARBA00022975"/>
    </source>
</evidence>
<keyword evidence="4 9" id="KW-0418">Kinase</keyword>
<evidence type="ECO:0000256" key="7">
    <source>
        <dbReference type="ARBA" id="ARBA00023242"/>
    </source>
</evidence>
<dbReference type="SUPFAM" id="SSF52540">
    <property type="entry name" value="P-loop containing nucleoside triphosphate hydrolases"/>
    <property type="match status" value="1"/>
</dbReference>
<protein>
    <recommendedName>
        <fullName evidence="9">UMP-CMP kinase</fullName>
        <ecNumber evidence="9">2.7.4.14</ecNumber>
    </recommendedName>
    <alternativeName>
        <fullName evidence="9">Deoxycytidylate kinase</fullName>
        <shortName evidence="9">CK</shortName>
        <shortName evidence="9">dCMP kinase</shortName>
    </alternativeName>
    <alternativeName>
        <fullName evidence="9">Uridine monophosphate/cytidine monophosphate kinase</fullName>
        <shortName evidence="9">UMP/CMP kinase</shortName>
        <shortName evidence="9">UMP/CMPK</shortName>
    </alternativeName>
</protein>
<dbReference type="GeneID" id="106457461"/>
<evidence type="ECO:0000256" key="8">
    <source>
        <dbReference type="ARBA" id="ARBA00048116"/>
    </source>
</evidence>
<feature type="binding site" evidence="9">
    <location>
        <begin position="105"/>
        <end position="108"/>
    </location>
    <ligand>
        <name>a ribonucleoside 5'-phosphate</name>
        <dbReference type="ChEBI" id="CHEBI:58043"/>
    </ligand>
</feature>
<comment type="function">
    <text evidence="9">Catalyzes the phosphorylation of pyrimidine nucleoside monophosphates at the expense of ATP. Plays an important role in de novo pyrimidine nucleotide biosynthesis. Has preference for UMP and CMP as phosphate acceptors.</text>
</comment>
<feature type="binding site" evidence="9">
    <location>
        <begin position="78"/>
        <end position="80"/>
    </location>
    <ligand>
        <name>a ribonucleoside 5'-phosphate</name>
        <dbReference type="ChEBI" id="CHEBI:58043"/>
    </ligand>
</feature>
<evidence type="ECO:0000313" key="11">
    <source>
        <dbReference type="RefSeq" id="XP_022239107.1"/>
    </source>
</evidence>
<evidence type="ECO:0000256" key="4">
    <source>
        <dbReference type="ARBA" id="ARBA00022777"/>
    </source>
</evidence>
<feature type="binding site" evidence="9">
    <location>
        <position position="146"/>
    </location>
    <ligand>
        <name>ATP</name>
        <dbReference type="ChEBI" id="CHEBI:30616"/>
    </ligand>
</feature>
<evidence type="ECO:0000256" key="1">
    <source>
        <dbReference type="ARBA" id="ARBA00022490"/>
    </source>
</evidence>
<comment type="caution">
    <text evidence="9">Lacks conserved residue(s) required for the propagation of feature annotation.</text>
</comment>
<proteinExistence type="inferred from homology"/>
<dbReference type="Gene3D" id="3.40.50.300">
    <property type="entry name" value="P-loop containing nucleotide triphosphate hydrolases"/>
    <property type="match status" value="1"/>
</dbReference>
<dbReference type="InterPro" id="IPR033690">
    <property type="entry name" value="Adenylat_kinase_CS"/>
</dbReference>
<feature type="binding site" evidence="9">
    <location>
        <begin position="30"/>
        <end position="35"/>
    </location>
    <ligand>
        <name>ATP</name>
        <dbReference type="ChEBI" id="CHEBI:30616"/>
    </ligand>
</feature>
<name>A0ABM1S652_LIMPO</name>
<dbReference type="InterPro" id="IPR000850">
    <property type="entry name" value="Adenylat/UMP-CMP_kin"/>
</dbReference>
<evidence type="ECO:0000256" key="3">
    <source>
        <dbReference type="ARBA" id="ARBA00022741"/>
    </source>
</evidence>
<comment type="catalytic activity">
    <reaction evidence="8 9">
        <text>UMP + ATP = UDP + ADP</text>
        <dbReference type="Rhea" id="RHEA:24400"/>
        <dbReference type="ChEBI" id="CHEBI:30616"/>
        <dbReference type="ChEBI" id="CHEBI:57865"/>
        <dbReference type="ChEBI" id="CHEBI:58223"/>
        <dbReference type="ChEBI" id="CHEBI:456216"/>
        <dbReference type="EC" id="2.7.4.14"/>
    </reaction>
</comment>
<dbReference type="PROSITE" id="PS00113">
    <property type="entry name" value="ADENYLATE_KINASE"/>
    <property type="match status" value="1"/>
</dbReference>